<name>A0A327Y2V4_9RHOB</name>
<dbReference type="InterPro" id="IPR011049">
    <property type="entry name" value="Serralysin-like_metalloprot_C"/>
</dbReference>
<dbReference type="SUPFAM" id="SSF51120">
    <property type="entry name" value="beta-Roll"/>
    <property type="match status" value="1"/>
</dbReference>
<reference evidence="1 2" key="1">
    <citation type="submission" date="2018-06" db="EMBL/GenBank/DDBJ databases">
        <title>Genomic Encyclopedia of Archaeal and Bacterial Type Strains, Phase II (KMG-II): from individual species to whole genera.</title>
        <authorList>
            <person name="Goeker M."/>
        </authorList>
    </citation>
    <scope>NUCLEOTIDE SEQUENCE [LARGE SCALE GENOMIC DNA]</scope>
    <source>
        <strain evidence="1 2">DSM 22011</strain>
    </source>
</reference>
<dbReference type="Proteomes" id="UP000249165">
    <property type="component" value="Unassembled WGS sequence"/>
</dbReference>
<dbReference type="PRINTS" id="PR00313">
    <property type="entry name" value="CABNDNGRPT"/>
</dbReference>
<dbReference type="RefSeq" id="WP_170290418.1">
    <property type="nucleotide sequence ID" value="NZ_LIQE01000083.1"/>
</dbReference>
<evidence type="ECO:0008006" key="3">
    <source>
        <dbReference type="Google" id="ProtNLM"/>
    </source>
</evidence>
<keyword evidence="2" id="KW-1185">Reference proteome</keyword>
<proteinExistence type="predicted"/>
<gene>
    <name evidence="1" type="ORF">ATI53_103052</name>
</gene>
<dbReference type="GO" id="GO:0005509">
    <property type="term" value="F:calcium ion binding"/>
    <property type="evidence" value="ECO:0007669"/>
    <property type="project" value="InterPro"/>
</dbReference>
<organism evidence="1 2">
    <name type="scientific">Salipiger aestuarii</name>
    <dbReference type="NCBI Taxonomy" id="568098"/>
    <lineage>
        <taxon>Bacteria</taxon>
        <taxon>Pseudomonadati</taxon>
        <taxon>Pseudomonadota</taxon>
        <taxon>Alphaproteobacteria</taxon>
        <taxon>Rhodobacterales</taxon>
        <taxon>Roseobacteraceae</taxon>
        <taxon>Salipiger</taxon>
    </lineage>
</organism>
<evidence type="ECO:0000313" key="1">
    <source>
        <dbReference type="EMBL" id="RAK14085.1"/>
    </source>
</evidence>
<comment type="caution">
    <text evidence="1">The sequence shown here is derived from an EMBL/GenBank/DDBJ whole genome shotgun (WGS) entry which is preliminary data.</text>
</comment>
<dbReference type="Gene3D" id="2.150.10.10">
    <property type="entry name" value="Serralysin-like metalloprotease, C-terminal"/>
    <property type="match status" value="1"/>
</dbReference>
<protein>
    <recommendedName>
        <fullName evidence="3">Hemolysin type calcium-binding protein</fullName>
    </recommendedName>
</protein>
<dbReference type="InterPro" id="IPR001343">
    <property type="entry name" value="Hemolysn_Ca-bd"/>
</dbReference>
<evidence type="ECO:0000313" key="2">
    <source>
        <dbReference type="Proteomes" id="UP000249165"/>
    </source>
</evidence>
<dbReference type="AlphaFoldDB" id="A0A327Y2V4"/>
<dbReference type="EMBL" id="QLMG01000030">
    <property type="protein sequence ID" value="RAK14085.1"/>
    <property type="molecule type" value="Genomic_DNA"/>
</dbReference>
<dbReference type="Pfam" id="PF00353">
    <property type="entry name" value="HemolysinCabind"/>
    <property type="match status" value="2"/>
</dbReference>
<sequence length="268" mass="28092">MNSSPPAGPVSEPVQRLWRQAGLERRQPERFEFPPDLYPAEHGIYYVSAGGYGAHTGAYLLEMNLPVTLTSGDDYHQAVAGQRPVDALAVDDTLIESDPPDALRGQAGDDRVYLWHDRTTAYGGAGRDRLHGGAGADVMIGGAGSDVAHYDDATKGAVLDLLDASMNAGAALGDVLTGVENVHGTDLADTISGDGEDNMLFDRGADVISDFDVASDILAFHGVSVTDVSRIGADTIVRYDSGGTVTLEAVLSVQSDLAMIFALSDLAA</sequence>
<accession>A0A327Y2V4</accession>